<reference evidence="2" key="1">
    <citation type="submission" date="2016-10" db="EMBL/GenBank/DDBJ databases">
        <authorList>
            <person name="Varghese N."/>
            <person name="Submissions S."/>
        </authorList>
    </citation>
    <scope>NUCLEOTIDE SEQUENCE [LARGE SCALE GENOMIC DNA]</scope>
    <source>
        <strain evidence="2">DSM 40318</strain>
    </source>
</reference>
<gene>
    <name evidence="1" type="ORF">SAMN04490356_1330</name>
</gene>
<dbReference type="Proteomes" id="UP000198609">
    <property type="component" value="Unassembled WGS sequence"/>
</dbReference>
<dbReference type="InterPro" id="IPR035948">
    <property type="entry name" value="YwqG-like_sf"/>
</dbReference>
<dbReference type="PANTHER" id="PTHR36436:SF6">
    <property type="entry name" value="SLL5081 PROTEIN"/>
    <property type="match status" value="1"/>
</dbReference>
<sequence length="314" mass="33361">MSCLDVAGPYPPTCSGPGRPVPVAPVRLSVAPAIMVRMRTEPDALHTLARTHLPADLAARWTGLLRPAAHLRPAGAADPVVGRLGGLPRLPEGTDWPVWEGHGPLGFVAELDCAALPGGELDIPLPADGRLAFFYYGDEDDDALVDTADPDTWAGARVLHLPPASADAPVRPAPAGLTPYPELPLTVRMAPSAPDFDLPALTAACGEDAFPDAFERAIWDHQSGVAHQIGGHAQAVQGAVEVVVAHGALGGRDVSWEDPRLDEEAGRWVLLAQFDSDEDADMMWGDCGALYWLIRPDDLAAGRFEKAMCTWQCC</sequence>
<dbReference type="EMBL" id="FNST01000002">
    <property type="protein sequence ID" value="SEB70052.1"/>
    <property type="molecule type" value="Genomic_DNA"/>
</dbReference>
<accession>A0A1H4LIC1</accession>
<dbReference type="AlphaFoldDB" id="A0A1H4LIC1"/>
<dbReference type="Pfam" id="PF09234">
    <property type="entry name" value="DUF1963"/>
    <property type="match status" value="1"/>
</dbReference>
<keyword evidence="2" id="KW-1185">Reference proteome</keyword>
<dbReference type="InterPro" id="IPR015315">
    <property type="entry name" value="DUF1963"/>
</dbReference>
<dbReference type="PANTHER" id="PTHR36436">
    <property type="entry name" value="SLL5081 PROTEIN"/>
    <property type="match status" value="1"/>
</dbReference>
<evidence type="ECO:0000313" key="1">
    <source>
        <dbReference type="EMBL" id="SEB70052.1"/>
    </source>
</evidence>
<protein>
    <submittedName>
        <fullName evidence="1">Uncharacterized protein YwqG</fullName>
    </submittedName>
</protein>
<organism evidence="1 2">
    <name type="scientific">Streptomyces melanosporofaciens</name>
    <dbReference type="NCBI Taxonomy" id="67327"/>
    <lineage>
        <taxon>Bacteria</taxon>
        <taxon>Bacillati</taxon>
        <taxon>Actinomycetota</taxon>
        <taxon>Actinomycetes</taxon>
        <taxon>Kitasatosporales</taxon>
        <taxon>Streptomycetaceae</taxon>
        <taxon>Streptomyces</taxon>
        <taxon>Streptomyces violaceusniger group</taxon>
    </lineage>
</organism>
<dbReference type="Gene3D" id="2.30.320.10">
    <property type="entry name" value="YwqG-like"/>
    <property type="match status" value="1"/>
</dbReference>
<evidence type="ECO:0000313" key="2">
    <source>
        <dbReference type="Proteomes" id="UP000198609"/>
    </source>
</evidence>
<proteinExistence type="predicted"/>
<name>A0A1H4LIC1_STRMJ</name>
<dbReference type="SUPFAM" id="SSF103032">
    <property type="entry name" value="Hypothetical protein YwqG"/>
    <property type="match status" value="1"/>
</dbReference>